<protein>
    <recommendedName>
        <fullName evidence="3">C2H2-type domain-containing protein</fullName>
    </recommendedName>
</protein>
<evidence type="ECO:0000313" key="1">
    <source>
        <dbReference type="EMBL" id="EPB83671.1"/>
    </source>
</evidence>
<dbReference type="Proteomes" id="UP000014254">
    <property type="component" value="Unassembled WGS sequence"/>
</dbReference>
<sequence length="186" mass="21635">MCKKGMSNFKSVIEPSILVHNVKPSTGRMIKDINTESDIYDTKYYYKSCKIGYTSRNTYRKHLKAVHFMALKTIPSHKITLNTIVSELHDSNLHCNVCDCTYSQKSTYVCHCQYACGMAFVKLAIERRKTDGIIDTYCRLCETQLSNKQSNKKYLFTIHKLDWRLIQQKPKNTLPAADDPNFYYYA</sequence>
<reference evidence="2" key="1">
    <citation type="submission" date="2013-05" db="EMBL/GenBank/DDBJ databases">
        <title>The Genome sequence of Mucor circinelloides f. circinelloides 1006PhL.</title>
        <authorList>
            <consortium name="The Broad Institute Genomics Platform"/>
            <person name="Cuomo C."/>
            <person name="Earl A."/>
            <person name="Findley K."/>
            <person name="Lee S.C."/>
            <person name="Walker B."/>
            <person name="Young S."/>
            <person name="Zeng Q."/>
            <person name="Gargeya S."/>
            <person name="Fitzgerald M."/>
            <person name="Haas B."/>
            <person name="Abouelleil A."/>
            <person name="Allen A.W."/>
            <person name="Alvarado L."/>
            <person name="Arachchi H.M."/>
            <person name="Berlin A.M."/>
            <person name="Chapman S.B."/>
            <person name="Gainer-Dewar J."/>
            <person name="Goldberg J."/>
            <person name="Griggs A."/>
            <person name="Gujja S."/>
            <person name="Hansen M."/>
            <person name="Howarth C."/>
            <person name="Imamovic A."/>
            <person name="Ireland A."/>
            <person name="Larimer J."/>
            <person name="McCowan C."/>
            <person name="Murphy C."/>
            <person name="Pearson M."/>
            <person name="Poon T.W."/>
            <person name="Priest M."/>
            <person name="Roberts A."/>
            <person name="Saif S."/>
            <person name="Shea T."/>
            <person name="Sisk P."/>
            <person name="Sykes S."/>
            <person name="Wortman J."/>
            <person name="Nusbaum C."/>
            <person name="Birren B."/>
        </authorList>
    </citation>
    <scope>NUCLEOTIDE SEQUENCE [LARGE SCALE GENOMIC DNA]</scope>
    <source>
        <strain evidence="2">1006PhL</strain>
    </source>
</reference>
<keyword evidence="2" id="KW-1185">Reference proteome</keyword>
<organism evidence="1 2">
    <name type="scientific">Mucor circinelloides f. circinelloides (strain 1006PhL)</name>
    <name type="common">Mucormycosis agent</name>
    <name type="synonym">Calyptromyces circinelloides</name>
    <dbReference type="NCBI Taxonomy" id="1220926"/>
    <lineage>
        <taxon>Eukaryota</taxon>
        <taxon>Fungi</taxon>
        <taxon>Fungi incertae sedis</taxon>
        <taxon>Mucoromycota</taxon>
        <taxon>Mucoromycotina</taxon>
        <taxon>Mucoromycetes</taxon>
        <taxon>Mucorales</taxon>
        <taxon>Mucorineae</taxon>
        <taxon>Mucoraceae</taxon>
        <taxon>Mucor</taxon>
    </lineage>
</organism>
<evidence type="ECO:0000313" key="2">
    <source>
        <dbReference type="Proteomes" id="UP000014254"/>
    </source>
</evidence>
<name>S2J0S9_MUCC1</name>
<dbReference type="OrthoDB" id="6077919at2759"/>
<gene>
    <name evidence="1" type="ORF">HMPREF1544_09587</name>
</gene>
<proteinExistence type="predicted"/>
<dbReference type="EMBL" id="KE124063">
    <property type="protein sequence ID" value="EPB83671.1"/>
    <property type="molecule type" value="Genomic_DNA"/>
</dbReference>
<dbReference type="InParanoid" id="S2J0S9"/>
<accession>S2J0S9</accession>
<dbReference type="AlphaFoldDB" id="S2J0S9"/>
<evidence type="ECO:0008006" key="3">
    <source>
        <dbReference type="Google" id="ProtNLM"/>
    </source>
</evidence>
<dbReference type="VEuPathDB" id="FungiDB:HMPREF1544_09587"/>